<dbReference type="OrthoDB" id="4217933at2"/>
<sequence length="211" mass="23318">MPDDTDREKVERAIDRLRSAGWRVLREEQSFGSGPALVIPQLDRLFSGDGSLRDDLSFEWREGLASRVQTAFAREGLVVRAALEQDSGVAVCVAGRAPDSDLCRIVQSFRELEADGYIAEPDFSLTTTGGWEDVHQRVQGELRAIFWISQAHVDCFDDEGNLVDDLPLHWAGDATAIAEALRSTGLLVEIPEIADITFFISPVGEEEDDVL</sequence>
<dbReference type="Proteomes" id="UP000053413">
    <property type="component" value="Unassembled WGS sequence"/>
</dbReference>
<accession>A0A0X3X8M4</accession>
<evidence type="ECO:0000313" key="2">
    <source>
        <dbReference type="Proteomes" id="UP000053413"/>
    </source>
</evidence>
<reference evidence="2" key="1">
    <citation type="submission" date="2015-10" db="EMBL/GenBank/DDBJ databases">
        <authorList>
            <person name="Ju K.-S."/>
            <person name="Doroghazi J.R."/>
            <person name="Metcalf W.W."/>
        </authorList>
    </citation>
    <scope>NUCLEOTIDE SEQUENCE [LARGE SCALE GENOMIC DNA]</scope>
    <source>
        <strain evidence="2">NRRL F-8817</strain>
    </source>
</reference>
<dbReference type="AlphaFoldDB" id="A0A0X3X8M4"/>
<comment type="caution">
    <text evidence="1">The sequence shown here is derived from an EMBL/GenBank/DDBJ whole genome shotgun (WGS) entry which is preliminary data.</text>
</comment>
<dbReference type="RefSeq" id="WP_059142908.1">
    <property type="nucleotide sequence ID" value="NZ_LLZJ01000062.1"/>
</dbReference>
<evidence type="ECO:0000313" key="1">
    <source>
        <dbReference type="EMBL" id="KUL65312.1"/>
    </source>
</evidence>
<proteinExistence type="predicted"/>
<organism evidence="1 2">
    <name type="scientific">Streptomyces violaceusniger</name>
    <dbReference type="NCBI Taxonomy" id="68280"/>
    <lineage>
        <taxon>Bacteria</taxon>
        <taxon>Bacillati</taxon>
        <taxon>Actinomycetota</taxon>
        <taxon>Actinomycetes</taxon>
        <taxon>Kitasatosporales</taxon>
        <taxon>Streptomycetaceae</taxon>
        <taxon>Streptomyces</taxon>
        <taxon>Streptomyces violaceusniger group</taxon>
    </lineage>
</organism>
<dbReference type="EMBL" id="LLZJ01000062">
    <property type="protein sequence ID" value="KUL65312.1"/>
    <property type="molecule type" value="Genomic_DNA"/>
</dbReference>
<name>A0A0X3X8M4_STRVO</name>
<protein>
    <submittedName>
        <fullName evidence="1">Uncharacterized protein</fullName>
    </submittedName>
</protein>
<gene>
    <name evidence="1" type="ORF">ADL28_07355</name>
</gene>